<keyword evidence="9 12" id="KW-0472">Membrane</keyword>
<dbReference type="PANTHER" id="PTHR33446">
    <property type="entry name" value="PROTEIN TONB-RELATED"/>
    <property type="match status" value="1"/>
</dbReference>
<organism evidence="14 15">
    <name type="scientific">Methylophaga frappieri (strain ATCC BAA-2434 / DSM 25690 / JAM7)</name>
    <dbReference type="NCBI Taxonomy" id="754477"/>
    <lineage>
        <taxon>Bacteria</taxon>
        <taxon>Pseudomonadati</taxon>
        <taxon>Pseudomonadota</taxon>
        <taxon>Gammaproteobacteria</taxon>
        <taxon>Thiotrichales</taxon>
        <taxon>Piscirickettsiaceae</taxon>
        <taxon>Methylophaga</taxon>
    </lineage>
</organism>
<dbReference type="PATRIC" id="fig|754477.3.peg.2155"/>
<proteinExistence type="inferred from homology"/>
<keyword evidence="3" id="KW-0813">Transport</keyword>
<dbReference type="GO" id="GO:0031992">
    <property type="term" value="F:energy transducer activity"/>
    <property type="evidence" value="ECO:0007669"/>
    <property type="project" value="TreeGrafter"/>
</dbReference>
<keyword evidence="6 12" id="KW-0812">Transmembrane</keyword>
<sequence precursor="true">MAQADNNDCLIWMLLLSVLLHVIIVLNVSFNVFSPPTNAPENTLDITLVKQQTLDQPEQADFLAQANNLGGGIQEKPEPEPEPLPLVPVDRPLPEPEPEASPPAVLEQVSDSPIPEAPTPIEPAAEPAPEPEPVVEPKPVVTPPAETPTVASEKITTDSASEQVESVDAASAAHDNAVPESVPPRPSAQELIARAKTNIDDLQNQLAKNSNVLSNKPKKRRISAATKEFTAAAYMRAWERKVERLGNMNYPQAARDQNINGSLMLSVDIRPDGSVPADGIVVSRSSGHQVLDEAAIKIVRMGAPYANIPDDVLKGNDMLTIIRTWKFETQRGLSAR</sequence>
<reference evidence="14 15" key="1">
    <citation type="journal article" date="2012" name="J. Bacteriol.">
        <title>Complete genome sequences of Methylophaga sp. strain JAM1 and Methylophaga sp. strain JAM7.</title>
        <authorList>
            <person name="Villeneuve C."/>
            <person name="Martineau C."/>
            <person name="Mauffrey F."/>
            <person name="Villemur R."/>
        </authorList>
    </citation>
    <scope>NUCLEOTIDE SEQUENCE [LARGE SCALE GENOMIC DNA]</scope>
    <source>
        <strain evidence="14 15">JAM7</strain>
    </source>
</reference>
<feature type="coiled-coil region" evidence="10">
    <location>
        <begin position="185"/>
        <end position="212"/>
    </location>
</feature>
<dbReference type="STRING" id="754477.Q7C_2188"/>
<evidence type="ECO:0000313" key="14">
    <source>
        <dbReference type="EMBL" id="AFJ03324.1"/>
    </source>
</evidence>
<name>I1YK81_METFJ</name>
<evidence type="ECO:0000256" key="7">
    <source>
        <dbReference type="ARBA" id="ARBA00022927"/>
    </source>
</evidence>
<evidence type="ECO:0000256" key="4">
    <source>
        <dbReference type="ARBA" id="ARBA00022475"/>
    </source>
</evidence>
<dbReference type="AlphaFoldDB" id="I1YK81"/>
<gene>
    <name evidence="14" type="ordered locus">Q7C_2188</name>
</gene>
<accession>I1YK81</accession>
<dbReference type="NCBIfam" id="TIGR01352">
    <property type="entry name" value="tonB_Cterm"/>
    <property type="match status" value="1"/>
</dbReference>
<evidence type="ECO:0000313" key="15">
    <source>
        <dbReference type="Proteomes" id="UP000009145"/>
    </source>
</evidence>
<evidence type="ECO:0000256" key="2">
    <source>
        <dbReference type="ARBA" id="ARBA00006555"/>
    </source>
</evidence>
<keyword evidence="7" id="KW-0653">Protein transport</keyword>
<evidence type="ECO:0000256" key="6">
    <source>
        <dbReference type="ARBA" id="ARBA00022692"/>
    </source>
</evidence>
<keyword evidence="10" id="KW-0175">Coiled coil</keyword>
<evidence type="ECO:0000256" key="12">
    <source>
        <dbReference type="SAM" id="Phobius"/>
    </source>
</evidence>
<dbReference type="HOGENOM" id="CLU_052089_0_0_6"/>
<evidence type="ECO:0000256" key="8">
    <source>
        <dbReference type="ARBA" id="ARBA00022989"/>
    </source>
</evidence>
<comment type="subcellular location">
    <subcellularLocation>
        <location evidence="1">Cell inner membrane</location>
        <topology evidence="1">Single-pass membrane protein</topology>
        <orientation evidence="1">Periplasmic side</orientation>
    </subcellularLocation>
</comment>
<evidence type="ECO:0000256" key="1">
    <source>
        <dbReference type="ARBA" id="ARBA00004383"/>
    </source>
</evidence>
<feature type="transmembrane region" description="Helical" evidence="12">
    <location>
        <begin position="12"/>
        <end position="33"/>
    </location>
</feature>
<evidence type="ECO:0000256" key="3">
    <source>
        <dbReference type="ARBA" id="ARBA00022448"/>
    </source>
</evidence>
<evidence type="ECO:0000256" key="5">
    <source>
        <dbReference type="ARBA" id="ARBA00022519"/>
    </source>
</evidence>
<dbReference type="InterPro" id="IPR006260">
    <property type="entry name" value="TonB/TolA_C"/>
</dbReference>
<dbReference type="Gene3D" id="3.30.1150.10">
    <property type="match status" value="1"/>
</dbReference>
<dbReference type="PROSITE" id="PS52015">
    <property type="entry name" value="TONB_CTD"/>
    <property type="match status" value="1"/>
</dbReference>
<feature type="domain" description="TonB C-terminal" evidence="13">
    <location>
        <begin position="235"/>
        <end position="334"/>
    </location>
</feature>
<dbReference type="eggNOG" id="COG0810">
    <property type="taxonomic scope" value="Bacteria"/>
</dbReference>
<dbReference type="GO" id="GO:0015031">
    <property type="term" value="P:protein transport"/>
    <property type="evidence" value="ECO:0007669"/>
    <property type="project" value="UniProtKB-KW"/>
</dbReference>
<keyword evidence="5" id="KW-0997">Cell inner membrane</keyword>
<evidence type="ECO:0000256" key="11">
    <source>
        <dbReference type="SAM" id="MobiDB-lite"/>
    </source>
</evidence>
<dbReference type="InterPro" id="IPR037682">
    <property type="entry name" value="TonB_C"/>
</dbReference>
<dbReference type="RefSeq" id="WP_014704743.1">
    <property type="nucleotide sequence ID" value="NC_017856.1"/>
</dbReference>
<dbReference type="Pfam" id="PF03544">
    <property type="entry name" value="TonB_C"/>
    <property type="match status" value="1"/>
</dbReference>
<dbReference type="KEGG" id="mec:Q7C_2188"/>
<keyword evidence="4" id="KW-1003">Cell membrane</keyword>
<dbReference type="OrthoDB" id="9803361at2"/>
<keyword evidence="15" id="KW-1185">Reference proteome</keyword>
<keyword evidence="8 12" id="KW-1133">Transmembrane helix</keyword>
<feature type="region of interest" description="Disordered" evidence="11">
    <location>
        <begin position="69"/>
        <end position="185"/>
    </location>
</feature>
<evidence type="ECO:0000256" key="10">
    <source>
        <dbReference type="SAM" id="Coils"/>
    </source>
</evidence>
<evidence type="ECO:0000259" key="13">
    <source>
        <dbReference type="PROSITE" id="PS52015"/>
    </source>
</evidence>
<feature type="compositionally biased region" description="Pro residues" evidence="11">
    <location>
        <begin position="115"/>
        <end position="146"/>
    </location>
</feature>
<protein>
    <submittedName>
        <fullName evidence="14">Ferric siderophore transport system, periplasmic binding protein TonB</fullName>
    </submittedName>
</protein>
<dbReference type="GO" id="GO:0055085">
    <property type="term" value="P:transmembrane transport"/>
    <property type="evidence" value="ECO:0007669"/>
    <property type="project" value="InterPro"/>
</dbReference>
<comment type="similarity">
    <text evidence="2">Belongs to the TonB family.</text>
</comment>
<dbReference type="EMBL" id="CP003380">
    <property type="protein sequence ID" value="AFJ03324.1"/>
    <property type="molecule type" value="Genomic_DNA"/>
</dbReference>
<dbReference type="InterPro" id="IPR051045">
    <property type="entry name" value="TonB-dependent_transducer"/>
</dbReference>
<dbReference type="PANTHER" id="PTHR33446:SF11">
    <property type="entry name" value="TONB3"/>
    <property type="match status" value="1"/>
</dbReference>
<dbReference type="SUPFAM" id="SSF74653">
    <property type="entry name" value="TolA/TonB C-terminal domain"/>
    <property type="match status" value="1"/>
</dbReference>
<evidence type="ECO:0000256" key="9">
    <source>
        <dbReference type="ARBA" id="ARBA00023136"/>
    </source>
</evidence>
<dbReference type="GO" id="GO:0098797">
    <property type="term" value="C:plasma membrane protein complex"/>
    <property type="evidence" value="ECO:0007669"/>
    <property type="project" value="TreeGrafter"/>
</dbReference>
<dbReference type="Proteomes" id="UP000009145">
    <property type="component" value="Chromosome"/>
</dbReference>